<reference evidence="2 3" key="1">
    <citation type="journal article" date="2021" name="BMC Genomics">
        <title>Datura genome reveals duplications of psychoactive alkaloid biosynthetic genes and high mutation rate following tissue culture.</title>
        <authorList>
            <person name="Rajewski A."/>
            <person name="Carter-House D."/>
            <person name="Stajich J."/>
            <person name="Litt A."/>
        </authorList>
    </citation>
    <scope>NUCLEOTIDE SEQUENCE [LARGE SCALE GENOMIC DNA]</scope>
    <source>
        <strain evidence="2">AR-01</strain>
    </source>
</reference>
<comment type="caution">
    <text evidence="2">The sequence shown here is derived from an EMBL/GenBank/DDBJ whole genome shotgun (WGS) entry which is preliminary data.</text>
</comment>
<sequence>RIIECSWNSHEDGWIFVQIQTDKSNPDYISFYEEKCLEKAVSDLLRYACSPIYLFFFTIK</sequence>
<dbReference type="InterPro" id="IPR012340">
    <property type="entry name" value="NA-bd_OB-fold"/>
</dbReference>
<dbReference type="Proteomes" id="UP000823775">
    <property type="component" value="Unassembled WGS sequence"/>
</dbReference>
<organism evidence="2 3">
    <name type="scientific">Datura stramonium</name>
    <name type="common">Jimsonweed</name>
    <name type="synonym">Common thornapple</name>
    <dbReference type="NCBI Taxonomy" id="4076"/>
    <lineage>
        <taxon>Eukaryota</taxon>
        <taxon>Viridiplantae</taxon>
        <taxon>Streptophyta</taxon>
        <taxon>Embryophyta</taxon>
        <taxon>Tracheophyta</taxon>
        <taxon>Spermatophyta</taxon>
        <taxon>Magnoliopsida</taxon>
        <taxon>eudicotyledons</taxon>
        <taxon>Gunneridae</taxon>
        <taxon>Pentapetalae</taxon>
        <taxon>asterids</taxon>
        <taxon>lamiids</taxon>
        <taxon>Solanales</taxon>
        <taxon>Solanaceae</taxon>
        <taxon>Solanoideae</taxon>
        <taxon>Datureae</taxon>
        <taxon>Datura</taxon>
    </lineage>
</organism>
<accession>A0ABS8Y6J9</accession>
<feature type="non-terminal residue" evidence="2">
    <location>
        <position position="1"/>
    </location>
</feature>
<proteinExistence type="predicted"/>
<feature type="domain" description="mRNA capping enzyme C-terminal" evidence="1">
    <location>
        <begin position="1"/>
        <end position="34"/>
    </location>
</feature>
<dbReference type="SUPFAM" id="SSF50249">
    <property type="entry name" value="Nucleic acid-binding proteins"/>
    <property type="match status" value="1"/>
</dbReference>
<evidence type="ECO:0000313" key="3">
    <source>
        <dbReference type="Proteomes" id="UP000823775"/>
    </source>
</evidence>
<dbReference type="Gene3D" id="2.40.50.140">
    <property type="entry name" value="Nucleic acid-binding proteins"/>
    <property type="match status" value="1"/>
</dbReference>
<protein>
    <recommendedName>
        <fullName evidence="1">mRNA capping enzyme C-terminal domain-containing protein</fullName>
    </recommendedName>
</protein>
<dbReference type="InterPro" id="IPR013846">
    <property type="entry name" value="mRNA_cap_enzyme_C"/>
</dbReference>
<gene>
    <name evidence="2" type="ORF">HAX54_046196</name>
</gene>
<name>A0ABS8Y6J9_DATST</name>
<feature type="non-terminal residue" evidence="2">
    <location>
        <position position="60"/>
    </location>
</feature>
<keyword evidence="3" id="KW-1185">Reference proteome</keyword>
<dbReference type="EMBL" id="JACEIK010072519">
    <property type="protein sequence ID" value="MCE5167283.1"/>
    <property type="molecule type" value="Genomic_DNA"/>
</dbReference>
<evidence type="ECO:0000313" key="2">
    <source>
        <dbReference type="EMBL" id="MCE5167283.1"/>
    </source>
</evidence>
<dbReference type="Pfam" id="PF03919">
    <property type="entry name" value="mRNA_cap_C"/>
    <property type="match status" value="1"/>
</dbReference>
<evidence type="ECO:0000259" key="1">
    <source>
        <dbReference type="Pfam" id="PF03919"/>
    </source>
</evidence>